<evidence type="ECO:0000259" key="1">
    <source>
        <dbReference type="Pfam" id="PF13511"/>
    </source>
</evidence>
<proteinExistence type="predicted"/>
<evidence type="ECO:0000313" key="3">
    <source>
        <dbReference type="Proteomes" id="UP000031631"/>
    </source>
</evidence>
<protein>
    <recommendedName>
        <fullName evidence="1">DUF4124 domain-containing protein</fullName>
    </recommendedName>
</protein>
<keyword evidence="3" id="KW-1185">Reference proteome</keyword>
<feature type="domain" description="DUF4124" evidence="1">
    <location>
        <begin position="9"/>
        <end position="61"/>
    </location>
</feature>
<evidence type="ECO:0000313" key="2">
    <source>
        <dbReference type="EMBL" id="BAO43274.1"/>
    </source>
</evidence>
<dbReference type="EMBL" id="AP012273">
    <property type="protein sequence ID" value="BAO43274.1"/>
    <property type="molecule type" value="Genomic_DNA"/>
</dbReference>
<dbReference type="InterPro" id="IPR025392">
    <property type="entry name" value="DUF4124"/>
</dbReference>
<dbReference type="Proteomes" id="UP000031631">
    <property type="component" value="Chromosome"/>
</dbReference>
<dbReference type="RefSeq" id="WP_041064769.1">
    <property type="nucleotide sequence ID" value="NZ_AP012273.1"/>
</dbReference>
<dbReference type="AlphaFoldDB" id="A0A7U6GGR8"/>
<organism evidence="2 3">
    <name type="scientific">Thiolapillus brandeum</name>
    <dbReference type="NCBI Taxonomy" id="1076588"/>
    <lineage>
        <taxon>Bacteria</taxon>
        <taxon>Pseudomonadati</taxon>
        <taxon>Pseudomonadota</taxon>
        <taxon>Gammaproteobacteria</taxon>
        <taxon>Chromatiales</taxon>
        <taxon>Sedimenticolaceae</taxon>
        <taxon>Thiolapillus</taxon>
    </lineage>
</organism>
<gene>
    <name evidence="2" type="ORF">TBH_C0328</name>
</gene>
<accession>A0A7U6GGR8</accession>
<reference evidence="2 3" key="1">
    <citation type="journal article" date="2014" name="PLoS ONE">
        <title>Physiological and genomic features of a novel sulfur-oxidizing gammaproteobacterium belonging to a previously uncultivated symbiotic lineage isolated from a hydrothermal vent.</title>
        <authorList>
            <person name="Nunoura T."/>
            <person name="Takaki Y."/>
            <person name="Kazama H."/>
            <person name="Kakuta J."/>
            <person name="Shimamura S."/>
            <person name="Makita H."/>
            <person name="Hirai M."/>
            <person name="Miyazaki M."/>
            <person name="Takai K."/>
        </authorList>
    </citation>
    <scope>NUCLEOTIDE SEQUENCE [LARGE SCALE GENOMIC DNA]</scope>
    <source>
        <strain evidence="2 3">Hiromi1</strain>
    </source>
</reference>
<sequence length="189" mass="20753">MKTISFIILALAFSLAQGEIYKWVDGEGNIHYGDQPESTKAKPMKKLPGLSTYAPPVVPERDEALDDGEEGLVPGQAPATDKAASQGYRSISIISPEDQGTVRSSPGNVSVFVALAPVLRKGDYLKVILDGTPSKEKYQSMVINLQNVNRGEHKLAVAVYNKQGMELLRSDTRTFFLHRTIAKPRRSPR</sequence>
<dbReference type="Pfam" id="PF13511">
    <property type="entry name" value="DUF4124"/>
    <property type="match status" value="1"/>
</dbReference>
<name>A0A7U6GGR8_9GAMM</name>
<dbReference type="KEGG" id="tbn:TBH_C0328"/>
<dbReference type="OrthoDB" id="7062774at2"/>